<feature type="domain" description="Gfo/Idh/MocA-like oxidoreductase N-terminal" evidence="2">
    <location>
        <begin position="8"/>
        <end position="125"/>
    </location>
</feature>
<protein>
    <submittedName>
        <fullName evidence="4">Putative dehydrogenase</fullName>
    </submittedName>
</protein>
<accession>A0A7Y9I4K3</accession>
<dbReference type="InterPro" id="IPR000683">
    <property type="entry name" value="Gfo/Idh/MocA-like_OxRdtase_N"/>
</dbReference>
<dbReference type="SUPFAM" id="SSF51735">
    <property type="entry name" value="NAD(P)-binding Rossmann-fold domains"/>
    <property type="match status" value="1"/>
</dbReference>
<dbReference type="GO" id="GO:0000166">
    <property type="term" value="F:nucleotide binding"/>
    <property type="evidence" value="ECO:0007669"/>
    <property type="project" value="InterPro"/>
</dbReference>
<evidence type="ECO:0000313" key="5">
    <source>
        <dbReference type="Proteomes" id="UP000569914"/>
    </source>
</evidence>
<dbReference type="PANTHER" id="PTHR43818:SF11">
    <property type="entry name" value="BCDNA.GH03377"/>
    <property type="match status" value="1"/>
</dbReference>
<dbReference type="InterPro" id="IPR050463">
    <property type="entry name" value="Gfo/Idh/MocA_oxidrdct_glycsds"/>
</dbReference>
<proteinExistence type="predicted"/>
<dbReference type="Pfam" id="PF01408">
    <property type="entry name" value="GFO_IDH_MocA"/>
    <property type="match status" value="1"/>
</dbReference>
<name>A0A7Y9I4K3_9ACTN</name>
<dbReference type="AlphaFoldDB" id="A0A7Y9I4K3"/>
<dbReference type="Proteomes" id="UP000569914">
    <property type="component" value="Unassembled WGS sequence"/>
</dbReference>
<dbReference type="SUPFAM" id="SSF55347">
    <property type="entry name" value="Glyceraldehyde-3-phosphate dehydrogenase-like, C-terminal domain"/>
    <property type="match status" value="1"/>
</dbReference>
<dbReference type="Pfam" id="PF22725">
    <property type="entry name" value="GFO_IDH_MocA_C3"/>
    <property type="match status" value="1"/>
</dbReference>
<gene>
    <name evidence="4" type="ORF">BKA15_001312</name>
</gene>
<dbReference type="GO" id="GO:0016491">
    <property type="term" value="F:oxidoreductase activity"/>
    <property type="evidence" value="ECO:0007669"/>
    <property type="project" value="UniProtKB-KW"/>
</dbReference>
<organism evidence="4 5">
    <name type="scientific">Microlunatus parietis</name>
    <dbReference type="NCBI Taxonomy" id="682979"/>
    <lineage>
        <taxon>Bacteria</taxon>
        <taxon>Bacillati</taxon>
        <taxon>Actinomycetota</taxon>
        <taxon>Actinomycetes</taxon>
        <taxon>Propionibacteriales</taxon>
        <taxon>Propionibacteriaceae</taxon>
        <taxon>Microlunatus</taxon>
    </lineage>
</organism>
<dbReference type="PANTHER" id="PTHR43818">
    <property type="entry name" value="BCDNA.GH03377"/>
    <property type="match status" value="1"/>
</dbReference>
<evidence type="ECO:0000259" key="2">
    <source>
        <dbReference type="Pfam" id="PF01408"/>
    </source>
</evidence>
<comment type="caution">
    <text evidence="4">The sequence shown here is derived from an EMBL/GenBank/DDBJ whole genome shotgun (WGS) entry which is preliminary data.</text>
</comment>
<sequence length="340" mass="36284">MPTAGRPRFGVVGGGIRGALFAAAIRQHPQADLVAVCDPDPAVRERAGTELGVPVQPDLDAMLAAHPDLTAAVIATPDFAHREAAVRCLEHGLDLMIEKPLATTVADADAIAAAAEAHGAKIMIAFENRWNPRFAEVRRQLAAGEAGAVVNQVINLNDTIFVPTQMLSWAAQSSPAWFLMPHSLDLACWLSGGRPVSVFARGVKRVLPERGVDTWDAITATFTMADGSVTVLNSQWVLPTSLPAVFDFRYELNTDTTSFRLNISDSGLTRYDAAGGQWVQLGGYRHYDELRGLGVDMIGDFIAVLNGAERDLPGIAAGRMITAAIAAVHTSLESGLPQEI</sequence>
<dbReference type="Gene3D" id="3.40.50.720">
    <property type="entry name" value="NAD(P)-binding Rossmann-like Domain"/>
    <property type="match status" value="1"/>
</dbReference>
<reference evidence="4 5" key="1">
    <citation type="submission" date="2020-07" db="EMBL/GenBank/DDBJ databases">
        <title>Sequencing the genomes of 1000 actinobacteria strains.</title>
        <authorList>
            <person name="Klenk H.-P."/>
        </authorList>
    </citation>
    <scope>NUCLEOTIDE SEQUENCE [LARGE SCALE GENOMIC DNA]</scope>
    <source>
        <strain evidence="4 5">DSM 22083</strain>
    </source>
</reference>
<dbReference type="Gene3D" id="3.30.360.10">
    <property type="entry name" value="Dihydrodipicolinate Reductase, domain 2"/>
    <property type="match status" value="1"/>
</dbReference>
<evidence type="ECO:0000256" key="1">
    <source>
        <dbReference type="ARBA" id="ARBA00023002"/>
    </source>
</evidence>
<dbReference type="InterPro" id="IPR036291">
    <property type="entry name" value="NAD(P)-bd_dom_sf"/>
</dbReference>
<keyword evidence="1" id="KW-0560">Oxidoreductase</keyword>
<dbReference type="RefSeq" id="WP_179749124.1">
    <property type="nucleotide sequence ID" value="NZ_JACCBU010000001.1"/>
</dbReference>
<evidence type="ECO:0000313" key="4">
    <source>
        <dbReference type="EMBL" id="NYE69983.1"/>
    </source>
</evidence>
<dbReference type="EMBL" id="JACCBU010000001">
    <property type="protein sequence ID" value="NYE69983.1"/>
    <property type="molecule type" value="Genomic_DNA"/>
</dbReference>
<feature type="domain" description="GFO/IDH/MocA-like oxidoreductase" evidence="3">
    <location>
        <begin position="134"/>
        <end position="252"/>
    </location>
</feature>
<evidence type="ECO:0000259" key="3">
    <source>
        <dbReference type="Pfam" id="PF22725"/>
    </source>
</evidence>
<keyword evidence="5" id="KW-1185">Reference proteome</keyword>
<dbReference type="InterPro" id="IPR055170">
    <property type="entry name" value="GFO_IDH_MocA-like_dom"/>
</dbReference>